<feature type="region of interest" description="Disordered" evidence="1">
    <location>
        <begin position="23"/>
        <end position="47"/>
    </location>
</feature>
<proteinExistence type="predicted"/>
<sequence length="181" mass="19498">MVSMEGQATRISNAHDMIANRTSIEPPQIPAPPLLPVADRRSSAPPPPLVPSTALLPVADPQHPLSPRAIPSAHRCCVRSLHCTGQRATANTSDRTAQSKANKKRLINFSMCEVYGKTINNFLPTDHPPSPRGPSASAVEAILVVPRIYQRHGGVEPISMVRDRARVQGEQATVFSLPIAV</sequence>
<evidence type="ECO:0000256" key="1">
    <source>
        <dbReference type="SAM" id="MobiDB-lite"/>
    </source>
</evidence>
<accession>A0A6G1CJC2</accession>
<dbReference type="AlphaFoldDB" id="A0A6G1CJC2"/>
<keyword evidence="3" id="KW-1185">Reference proteome</keyword>
<gene>
    <name evidence="2" type="ORF">E2562_027540</name>
</gene>
<dbReference type="Proteomes" id="UP000479710">
    <property type="component" value="Unassembled WGS sequence"/>
</dbReference>
<evidence type="ECO:0000313" key="2">
    <source>
        <dbReference type="EMBL" id="KAF0900171.1"/>
    </source>
</evidence>
<protein>
    <submittedName>
        <fullName evidence="2">Uncharacterized protein</fullName>
    </submittedName>
</protein>
<name>A0A6G1CJC2_9ORYZ</name>
<dbReference type="EMBL" id="SPHZ02000009">
    <property type="protein sequence ID" value="KAF0900171.1"/>
    <property type="molecule type" value="Genomic_DNA"/>
</dbReference>
<reference evidence="2 3" key="1">
    <citation type="submission" date="2019-11" db="EMBL/GenBank/DDBJ databases">
        <title>Whole genome sequence of Oryza granulata.</title>
        <authorList>
            <person name="Li W."/>
        </authorList>
    </citation>
    <scope>NUCLEOTIDE SEQUENCE [LARGE SCALE GENOMIC DNA]</scope>
    <source>
        <strain evidence="3">cv. Menghai</strain>
        <tissue evidence="2">Leaf</tissue>
    </source>
</reference>
<evidence type="ECO:0000313" key="3">
    <source>
        <dbReference type="Proteomes" id="UP000479710"/>
    </source>
</evidence>
<comment type="caution">
    <text evidence="2">The sequence shown here is derived from an EMBL/GenBank/DDBJ whole genome shotgun (WGS) entry which is preliminary data.</text>
</comment>
<organism evidence="2 3">
    <name type="scientific">Oryza meyeriana var. granulata</name>
    <dbReference type="NCBI Taxonomy" id="110450"/>
    <lineage>
        <taxon>Eukaryota</taxon>
        <taxon>Viridiplantae</taxon>
        <taxon>Streptophyta</taxon>
        <taxon>Embryophyta</taxon>
        <taxon>Tracheophyta</taxon>
        <taxon>Spermatophyta</taxon>
        <taxon>Magnoliopsida</taxon>
        <taxon>Liliopsida</taxon>
        <taxon>Poales</taxon>
        <taxon>Poaceae</taxon>
        <taxon>BOP clade</taxon>
        <taxon>Oryzoideae</taxon>
        <taxon>Oryzeae</taxon>
        <taxon>Oryzinae</taxon>
        <taxon>Oryza</taxon>
        <taxon>Oryza meyeriana</taxon>
    </lineage>
</organism>